<organism evidence="1 2">
    <name type="scientific">Botryobasidium botryosum (strain FD-172 SS1)</name>
    <dbReference type="NCBI Taxonomy" id="930990"/>
    <lineage>
        <taxon>Eukaryota</taxon>
        <taxon>Fungi</taxon>
        <taxon>Dikarya</taxon>
        <taxon>Basidiomycota</taxon>
        <taxon>Agaricomycotina</taxon>
        <taxon>Agaricomycetes</taxon>
        <taxon>Cantharellales</taxon>
        <taxon>Botryobasidiaceae</taxon>
        <taxon>Botryobasidium</taxon>
    </lineage>
</organism>
<reference evidence="2" key="1">
    <citation type="journal article" date="2014" name="Proc. Natl. Acad. Sci. U.S.A.">
        <title>Extensive sampling of basidiomycete genomes demonstrates inadequacy of the white-rot/brown-rot paradigm for wood decay fungi.</title>
        <authorList>
            <person name="Riley R."/>
            <person name="Salamov A.A."/>
            <person name="Brown D.W."/>
            <person name="Nagy L.G."/>
            <person name="Floudas D."/>
            <person name="Held B.W."/>
            <person name="Levasseur A."/>
            <person name="Lombard V."/>
            <person name="Morin E."/>
            <person name="Otillar R."/>
            <person name="Lindquist E.A."/>
            <person name="Sun H."/>
            <person name="LaButti K.M."/>
            <person name="Schmutz J."/>
            <person name="Jabbour D."/>
            <person name="Luo H."/>
            <person name="Baker S.E."/>
            <person name="Pisabarro A.G."/>
            <person name="Walton J.D."/>
            <person name="Blanchette R.A."/>
            <person name="Henrissat B."/>
            <person name="Martin F."/>
            <person name="Cullen D."/>
            <person name="Hibbett D.S."/>
            <person name="Grigoriev I.V."/>
        </authorList>
    </citation>
    <scope>NUCLEOTIDE SEQUENCE [LARGE SCALE GENOMIC DNA]</scope>
    <source>
        <strain evidence="2">FD-172 SS1</strain>
    </source>
</reference>
<dbReference type="EMBL" id="KL198170">
    <property type="protein sequence ID" value="KDQ05932.1"/>
    <property type="molecule type" value="Genomic_DNA"/>
</dbReference>
<accession>A0A067M244</accession>
<keyword evidence="2" id="KW-1185">Reference proteome</keyword>
<sequence>MRPTCDSEPRNSSLERVAINIGAQSLAGYGVALSKSLGPPHKYKPPTPLSLMYYLSFLVCVYIGIENELGACDAGYNRPLINFYAIAHRCSYFFSPRLQSTLLYRSSNLCGPKLQCASTLSVDWHLRTPPPAQLFL</sequence>
<proteinExistence type="predicted"/>
<evidence type="ECO:0000313" key="1">
    <source>
        <dbReference type="EMBL" id="KDQ05932.1"/>
    </source>
</evidence>
<protein>
    <submittedName>
        <fullName evidence="1">Uncharacterized protein</fullName>
    </submittedName>
</protein>
<evidence type="ECO:0000313" key="2">
    <source>
        <dbReference type="Proteomes" id="UP000027195"/>
    </source>
</evidence>
<name>A0A067M244_BOTB1</name>
<dbReference type="AlphaFoldDB" id="A0A067M244"/>
<dbReference type="InParanoid" id="A0A067M244"/>
<dbReference type="Proteomes" id="UP000027195">
    <property type="component" value="Unassembled WGS sequence"/>
</dbReference>
<dbReference type="HOGENOM" id="CLU_1875095_0_0_1"/>
<gene>
    <name evidence="1" type="ORF">BOTBODRAFT_279625</name>
</gene>